<keyword evidence="6" id="KW-1185">Reference proteome</keyword>
<protein>
    <recommendedName>
        <fullName evidence="3">Der GTPase-activating protein YihI</fullName>
    </recommendedName>
</protein>
<evidence type="ECO:0000256" key="4">
    <source>
        <dbReference type="SAM" id="MobiDB-lite"/>
    </source>
</evidence>
<dbReference type="RefSeq" id="WP_341626427.1">
    <property type="nucleotide sequence ID" value="NZ_JBAKBA010000001.1"/>
</dbReference>
<comment type="similarity">
    <text evidence="3">Belongs to the YihI family.</text>
</comment>
<name>A0ABU9H709_9GAMM</name>
<evidence type="ECO:0000256" key="3">
    <source>
        <dbReference type="HAMAP-Rule" id="MF_01058"/>
    </source>
</evidence>
<dbReference type="InterPro" id="IPR007336">
    <property type="entry name" value="YihI"/>
</dbReference>
<reference evidence="5 6" key="1">
    <citation type="submission" date="2024-02" db="EMBL/GenBank/DDBJ databases">
        <title>Bacteria isolated from the canopy kelp, Nereocystis luetkeana.</title>
        <authorList>
            <person name="Pfister C.A."/>
            <person name="Younker I.T."/>
            <person name="Light S.H."/>
        </authorList>
    </citation>
    <scope>NUCLEOTIDE SEQUENCE [LARGE SCALE GENOMIC DNA]</scope>
    <source>
        <strain evidence="5 6">TI.2.07</strain>
    </source>
</reference>
<dbReference type="Proteomes" id="UP001366060">
    <property type="component" value="Unassembled WGS sequence"/>
</dbReference>
<gene>
    <name evidence="3 5" type="primary">yihI</name>
    <name evidence="5" type="ORF">V6255_00795</name>
</gene>
<dbReference type="HAMAP" id="MF_01058">
    <property type="entry name" value="GAP_YihI"/>
    <property type="match status" value="1"/>
</dbReference>
<dbReference type="EMBL" id="JBAKBA010000001">
    <property type="protein sequence ID" value="MEL0657662.1"/>
    <property type="molecule type" value="Genomic_DNA"/>
</dbReference>
<feature type="compositionally biased region" description="Basic and acidic residues" evidence="4">
    <location>
        <begin position="15"/>
        <end position="24"/>
    </location>
</feature>
<evidence type="ECO:0000313" key="6">
    <source>
        <dbReference type="Proteomes" id="UP001366060"/>
    </source>
</evidence>
<organism evidence="5 6">
    <name type="scientific">Psychromonas arctica</name>
    <dbReference type="NCBI Taxonomy" id="168275"/>
    <lineage>
        <taxon>Bacteria</taxon>
        <taxon>Pseudomonadati</taxon>
        <taxon>Pseudomonadota</taxon>
        <taxon>Gammaproteobacteria</taxon>
        <taxon>Alteromonadales</taxon>
        <taxon>Psychromonadaceae</taxon>
        <taxon>Psychromonas</taxon>
    </lineage>
</organism>
<comment type="subunit">
    <text evidence="3">Interacts with Der.</text>
</comment>
<feature type="compositionally biased region" description="Polar residues" evidence="4">
    <location>
        <begin position="50"/>
        <end position="64"/>
    </location>
</feature>
<feature type="region of interest" description="Disordered" evidence="4">
    <location>
        <begin position="1"/>
        <end position="93"/>
    </location>
</feature>
<sequence length="200" mass="22599">MSRTKKSRTAGNSEPKFDGNRKETSSQAQEARDKKRKDKLKGNKAGNRNAIESKQSAQKNQRQAQNDKRHGSKKPIALTANDKPQEAVKPKINMQPKAKVIKSALAQPGLNQASVAQPKVTAKISPEKELANIENDERLNDLLEQVEAEQSLSKDDQIWVDKQMKRHQELMKQLGWIDEEGEEDLLQQFEDASSALDEFR</sequence>
<dbReference type="Pfam" id="PF04220">
    <property type="entry name" value="YihI"/>
    <property type="match status" value="1"/>
</dbReference>
<proteinExistence type="inferred from homology"/>
<comment type="caution">
    <text evidence="5">The sequence shown here is derived from an EMBL/GenBank/DDBJ whole genome shotgun (WGS) entry which is preliminary data.</text>
</comment>
<accession>A0ABU9H709</accession>
<keyword evidence="1 3" id="KW-0343">GTPase activation</keyword>
<comment type="function">
    <text evidence="3">A GTPase-activating protein (GAP) that modifies Der/EngA GTPase function. May play a role in ribosome biogenesis.</text>
</comment>
<evidence type="ECO:0000256" key="1">
    <source>
        <dbReference type="ARBA" id="ARBA00022468"/>
    </source>
</evidence>
<keyword evidence="2 3" id="KW-0690">Ribosome biogenesis</keyword>
<evidence type="ECO:0000313" key="5">
    <source>
        <dbReference type="EMBL" id="MEL0657662.1"/>
    </source>
</evidence>
<dbReference type="NCBIfam" id="NF003560">
    <property type="entry name" value="PRK05244.1-1"/>
    <property type="match status" value="1"/>
</dbReference>
<evidence type="ECO:0000256" key="2">
    <source>
        <dbReference type="ARBA" id="ARBA00022517"/>
    </source>
</evidence>